<dbReference type="AlphaFoldDB" id="A0A080ZEI5"/>
<comment type="caution">
    <text evidence="1">The sequence shown here is derived from an EMBL/GenBank/DDBJ whole genome shotgun (WGS) entry which is preliminary data.</text>
</comment>
<proteinExistence type="predicted"/>
<protein>
    <submittedName>
        <fullName evidence="1">Uncharacterized protein</fullName>
    </submittedName>
</protein>
<reference evidence="1 2" key="1">
    <citation type="submission" date="2013-11" db="EMBL/GenBank/DDBJ databases">
        <title>The Genome Sequence of Phytophthora parasitica P1976.</title>
        <authorList>
            <consortium name="The Broad Institute Genomics Platform"/>
            <person name="Russ C."/>
            <person name="Tyler B."/>
            <person name="Panabieres F."/>
            <person name="Shan W."/>
            <person name="Tripathy S."/>
            <person name="Grunwald N."/>
            <person name="Machado M."/>
            <person name="Johnson C.S."/>
            <person name="Walker B."/>
            <person name="Young S."/>
            <person name="Zeng Q."/>
            <person name="Gargeya S."/>
            <person name="Fitzgerald M."/>
            <person name="Haas B."/>
            <person name="Abouelleil A."/>
            <person name="Allen A.W."/>
            <person name="Alvarado L."/>
            <person name="Arachchi H.M."/>
            <person name="Berlin A.M."/>
            <person name="Chapman S.B."/>
            <person name="Gainer-Dewar J."/>
            <person name="Goldberg J."/>
            <person name="Griggs A."/>
            <person name="Gujja S."/>
            <person name="Hansen M."/>
            <person name="Howarth C."/>
            <person name="Imamovic A."/>
            <person name="Ireland A."/>
            <person name="Larimer J."/>
            <person name="McCowan C."/>
            <person name="Murphy C."/>
            <person name="Pearson M."/>
            <person name="Poon T.W."/>
            <person name="Priest M."/>
            <person name="Roberts A."/>
            <person name="Saif S."/>
            <person name="Shea T."/>
            <person name="Sisk P."/>
            <person name="Sykes S."/>
            <person name="Wortman J."/>
            <person name="Nusbaum C."/>
            <person name="Birren B."/>
        </authorList>
    </citation>
    <scope>NUCLEOTIDE SEQUENCE [LARGE SCALE GENOMIC DNA]</scope>
    <source>
        <strain evidence="1 2">P1976</strain>
    </source>
</reference>
<gene>
    <name evidence="1" type="ORF">F444_17556</name>
</gene>
<accession>A0A080ZEI5</accession>
<dbReference type="Proteomes" id="UP000028582">
    <property type="component" value="Unassembled WGS sequence"/>
</dbReference>
<name>A0A080ZEI5_PHYNI</name>
<evidence type="ECO:0000313" key="1">
    <source>
        <dbReference type="EMBL" id="ETO65046.1"/>
    </source>
</evidence>
<sequence length="121" mass="13080">MVHDVVEGVFIVSLLERVVDPVELAELGIVVLLADHVVASVEVDVRAMSLRVQLPARAGDVYLVVVHEREPVAEVLLLALRPLLLAAVVLRVNGGPRDGSVRIQVDISTPNERDANISIKP</sequence>
<organism evidence="1 2">
    <name type="scientific">Phytophthora nicotianae P1976</name>
    <dbReference type="NCBI Taxonomy" id="1317066"/>
    <lineage>
        <taxon>Eukaryota</taxon>
        <taxon>Sar</taxon>
        <taxon>Stramenopiles</taxon>
        <taxon>Oomycota</taxon>
        <taxon>Peronosporomycetes</taxon>
        <taxon>Peronosporales</taxon>
        <taxon>Peronosporaceae</taxon>
        <taxon>Phytophthora</taxon>
    </lineage>
</organism>
<evidence type="ECO:0000313" key="2">
    <source>
        <dbReference type="Proteomes" id="UP000028582"/>
    </source>
</evidence>
<dbReference type="EMBL" id="ANJA01003225">
    <property type="protein sequence ID" value="ETO65046.1"/>
    <property type="molecule type" value="Genomic_DNA"/>
</dbReference>